<organism evidence="1 2">
    <name type="scientific">Paremcibacter congregatus</name>
    <dbReference type="NCBI Taxonomy" id="2043170"/>
    <lineage>
        <taxon>Bacteria</taxon>
        <taxon>Pseudomonadati</taxon>
        <taxon>Pseudomonadota</taxon>
        <taxon>Alphaproteobacteria</taxon>
        <taxon>Emcibacterales</taxon>
        <taxon>Emcibacteraceae</taxon>
        <taxon>Paremcibacter</taxon>
    </lineage>
</organism>
<protein>
    <submittedName>
        <fullName evidence="1">Uncharacterized protein</fullName>
    </submittedName>
</protein>
<gene>
    <name evidence="1" type="ORF">CRD36_10745</name>
</gene>
<keyword evidence="2" id="KW-1185">Reference proteome</keyword>
<evidence type="ECO:0000313" key="2">
    <source>
        <dbReference type="Proteomes" id="UP000229730"/>
    </source>
</evidence>
<dbReference type="AlphaFoldDB" id="A0A2G4YR04"/>
<sequence length="55" mass="6476">MAWVDFYNTIRPHSSLYAMTPHEAYWKSKKIYNMGLIPCYNGKRPMIHTYPPSAP</sequence>
<comment type="caution">
    <text evidence="1">The sequence shown here is derived from an EMBL/GenBank/DDBJ whole genome shotgun (WGS) entry which is preliminary data.</text>
</comment>
<evidence type="ECO:0000313" key="1">
    <source>
        <dbReference type="EMBL" id="PHZ84755.1"/>
    </source>
</evidence>
<accession>A0A2G4YR04</accession>
<dbReference type="EMBL" id="PDEM01000023">
    <property type="protein sequence ID" value="PHZ84755.1"/>
    <property type="molecule type" value="Genomic_DNA"/>
</dbReference>
<dbReference type="Proteomes" id="UP000229730">
    <property type="component" value="Unassembled WGS sequence"/>
</dbReference>
<dbReference type="OrthoDB" id="9803878at2"/>
<dbReference type="RefSeq" id="WP_099473077.1">
    <property type="nucleotide sequence ID" value="NZ_CP041025.1"/>
</dbReference>
<reference evidence="1 2" key="1">
    <citation type="submission" date="2017-10" db="EMBL/GenBank/DDBJ databases">
        <title>Frigbacter circumglobatus gen. nov. sp. nov., isolated from sediment cultured in situ.</title>
        <authorList>
            <person name="Zhao Z."/>
        </authorList>
    </citation>
    <scope>NUCLEOTIDE SEQUENCE [LARGE SCALE GENOMIC DNA]</scope>
    <source>
        <strain evidence="1 2">ZYL</strain>
    </source>
</reference>
<proteinExistence type="predicted"/>
<name>A0A2G4YR04_9PROT</name>
<dbReference type="InParanoid" id="A0A2G4YR04"/>